<comment type="caution">
    <text evidence="5">The sequence shown here is derived from an EMBL/GenBank/DDBJ whole genome shotgun (WGS) entry which is preliminary data.</text>
</comment>
<evidence type="ECO:0008006" key="7">
    <source>
        <dbReference type="Google" id="ProtNLM"/>
    </source>
</evidence>
<dbReference type="Proteomes" id="UP001500185">
    <property type="component" value="Unassembled WGS sequence"/>
</dbReference>
<organism evidence="5 6">
    <name type="scientific">Psychroflexus lacisalsi</name>
    <dbReference type="NCBI Taxonomy" id="503928"/>
    <lineage>
        <taxon>Bacteria</taxon>
        <taxon>Pseudomonadati</taxon>
        <taxon>Bacteroidota</taxon>
        <taxon>Flavobacteriia</taxon>
        <taxon>Flavobacteriales</taxon>
        <taxon>Flavobacteriaceae</taxon>
        <taxon>Psychroflexus</taxon>
    </lineage>
</organism>
<accession>A0ABN1KEA0</accession>
<dbReference type="Gene3D" id="3.30.910.20">
    <property type="entry name" value="Skp domain"/>
    <property type="match status" value="1"/>
</dbReference>
<proteinExistence type="inferred from homology"/>
<evidence type="ECO:0000256" key="4">
    <source>
        <dbReference type="SAM" id="SignalP"/>
    </source>
</evidence>
<dbReference type="SUPFAM" id="SSF111384">
    <property type="entry name" value="OmpH-like"/>
    <property type="match status" value="1"/>
</dbReference>
<evidence type="ECO:0000313" key="5">
    <source>
        <dbReference type="EMBL" id="GAA0763857.1"/>
    </source>
</evidence>
<dbReference type="PANTHER" id="PTHR35089">
    <property type="entry name" value="CHAPERONE PROTEIN SKP"/>
    <property type="match status" value="1"/>
</dbReference>
<reference evidence="5 6" key="1">
    <citation type="journal article" date="2019" name="Int. J. Syst. Evol. Microbiol.">
        <title>The Global Catalogue of Microorganisms (GCM) 10K type strain sequencing project: providing services to taxonomists for standard genome sequencing and annotation.</title>
        <authorList>
            <consortium name="The Broad Institute Genomics Platform"/>
            <consortium name="The Broad Institute Genome Sequencing Center for Infectious Disease"/>
            <person name="Wu L."/>
            <person name="Ma J."/>
        </authorList>
    </citation>
    <scope>NUCLEOTIDE SEQUENCE [LARGE SCALE GENOMIC DNA]</scope>
    <source>
        <strain evidence="5 6">JCM 16231</strain>
    </source>
</reference>
<evidence type="ECO:0000313" key="6">
    <source>
        <dbReference type="Proteomes" id="UP001500185"/>
    </source>
</evidence>
<evidence type="ECO:0000256" key="3">
    <source>
        <dbReference type="SAM" id="Coils"/>
    </source>
</evidence>
<dbReference type="InterPro" id="IPR005632">
    <property type="entry name" value="Chaperone_Skp"/>
</dbReference>
<sequence length="190" mass="21996">MTLFVKKKKMKHIICIALLALSFTSFSQTKVGTVNNEYILSQMPEIKDVEEKLKVYSAKLDSTIQEKYVAYREVLDDYNEKEKEGMNDVMKKIKQKEIVDLEEDLKKLQQNSSQMLQLQQDEYLRPLYNKIGTAIEEIVKEEGFTQIFDENNSIIYIDPEFDITLKVIDKLGIEIKEESADVIPEGNSGN</sequence>
<feature type="signal peptide" evidence="4">
    <location>
        <begin position="1"/>
        <end position="27"/>
    </location>
</feature>
<keyword evidence="6" id="KW-1185">Reference proteome</keyword>
<dbReference type="PANTHER" id="PTHR35089:SF1">
    <property type="entry name" value="CHAPERONE PROTEIN SKP"/>
    <property type="match status" value="1"/>
</dbReference>
<evidence type="ECO:0000256" key="1">
    <source>
        <dbReference type="ARBA" id="ARBA00009091"/>
    </source>
</evidence>
<feature type="coiled-coil region" evidence="3">
    <location>
        <begin position="91"/>
        <end position="118"/>
    </location>
</feature>
<evidence type="ECO:0000256" key="2">
    <source>
        <dbReference type="ARBA" id="ARBA00022729"/>
    </source>
</evidence>
<feature type="chain" id="PRO_5047276877" description="Periplasmic chaperone for outer membrane proteins Skp" evidence="4">
    <location>
        <begin position="28"/>
        <end position="190"/>
    </location>
</feature>
<dbReference type="EMBL" id="BAAAGG010000022">
    <property type="protein sequence ID" value="GAA0763857.1"/>
    <property type="molecule type" value="Genomic_DNA"/>
</dbReference>
<keyword evidence="2 4" id="KW-0732">Signal</keyword>
<gene>
    <name evidence="5" type="ORF">GCM10009433_25610</name>
</gene>
<dbReference type="InterPro" id="IPR024930">
    <property type="entry name" value="Skp_dom_sf"/>
</dbReference>
<comment type="similarity">
    <text evidence="1">Belongs to the Skp family.</text>
</comment>
<keyword evidence="3" id="KW-0175">Coiled coil</keyword>
<dbReference type="SMART" id="SM00935">
    <property type="entry name" value="OmpH"/>
    <property type="match status" value="1"/>
</dbReference>
<dbReference type="Pfam" id="PF03938">
    <property type="entry name" value="OmpH"/>
    <property type="match status" value="1"/>
</dbReference>
<protein>
    <recommendedName>
        <fullName evidence="7">Periplasmic chaperone for outer membrane proteins Skp</fullName>
    </recommendedName>
</protein>
<name>A0ABN1KEA0_9FLAO</name>